<protein>
    <recommendedName>
        <fullName evidence="2 5">Basal-body rod modification protein FlgD</fullName>
    </recommendedName>
</protein>
<evidence type="ECO:0000256" key="4">
    <source>
        <dbReference type="ARBA" id="ARBA00024746"/>
    </source>
</evidence>
<dbReference type="InterPro" id="IPR025965">
    <property type="entry name" value="FlgD/Vpr_Ig-like"/>
</dbReference>
<dbReference type="InterPro" id="IPR005648">
    <property type="entry name" value="FlgD"/>
</dbReference>
<dbReference type="AlphaFoldDB" id="A0A1U7D3C2"/>
<dbReference type="Gene3D" id="2.60.40.4070">
    <property type="match status" value="1"/>
</dbReference>
<reference evidence="8 9" key="1">
    <citation type="submission" date="2016-03" db="EMBL/GenBank/DDBJ databases">
        <title>Deep-sea bacteria in the southern Pacific.</title>
        <authorList>
            <person name="Tang K."/>
        </authorList>
    </citation>
    <scope>NUCLEOTIDE SEQUENCE [LARGE SCALE GENOMIC DNA]</scope>
    <source>
        <strain evidence="8 9">JLT2016</strain>
    </source>
</reference>
<keyword evidence="9" id="KW-1185">Reference proteome</keyword>
<proteinExistence type="inferred from homology"/>
<evidence type="ECO:0000256" key="6">
    <source>
        <dbReference type="SAM" id="MobiDB-lite"/>
    </source>
</evidence>
<name>A0A1U7D3C2_9RHOB</name>
<keyword evidence="3 5" id="KW-1005">Bacterial flagellum biogenesis</keyword>
<keyword evidence="8" id="KW-0282">Flagellum</keyword>
<evidence type="ECO:0000256" key="2">
    <source>
        <dbReference type="ARBA" id="ARBA00016013"/>
    </source>
</evidence>
<organism evidence="8 9">
    <name type="scientific">Salipiger profundus</name>
    <dbReference type="NCBI Taxonomy" id="1229727"/>
    <lineage>
        <taxon>Bacteria</taxon>
        <taxon>Pseudomonadati</taxon>
        <taxon>Pseudomonadota</taxon>
        <taxon>Alphaproteobacteria</taxon>
        <taxon>Rhodobacterales</taxon>
        <taxon>Roseobacteraceae</taxon>
        <taxon>Salipiger</taxon>
    </lineage>
</organism>
<dbReference type="EMBL" id="CP014796">
    <property type="protein sequence ID" value="APX22649.1"/>
    <property type="molecule type" value="Genomic_DNA"/>
</dbReference>
<evidence type="ECO:0000259" key="7">
    <source>
        <dbReference type="Pfam" id="PF13860"/>
    </source>
</evidence>
<sequence length="228" mass="24092">METGSIPPQSTGQPSAQGAGNDTETRSGSIISADFETFLKMLTTQMENQDPLNPVDAGEYASQLAMFSSVEQQVLTNDLLKDMTTKITDNAFQAMASWIGNEALAEAPVRFNGAPITLRPAFADGAESAKLVVRDAEGNVVRTMPLDMSQTVVSWAGTDGDGATVPDGIYAFTVESYIGGELSGTDNVQAYNPILEVRQQGDAILLTLSDGTEVNSLDVTALRSGSTE</sequence>
<accession>A0A1U7D3C2</accession>
<dbReference type="RefSeq" id="WP_076622930.1">
    <property type="nucleotide sequence ID" value="NZ_BMEW01000004.1"/>
</dbReference>
<evidence type="ECO:0000256" key="3">
    <source>
        <dbReference type="ARBA" id="ARBA00022795"/>
    </source>
</evidence>
<comment type="function">
    <text evidence="4 5">Required for flagellar hook formation. May act as a scaffolding protein.</text>
</comment>
<dbReference type="Proteomes" id="UP000186559">
    <property type="component" value="Chromosome"/>
</dbReference>
<evidence type="ECO:0000256" key="1">
    <source>
        <dbReference type="ARBA" id="ARBA00010577"/>
    </source>
</evidence>
<keyword evidence="8" id="KW-0969">Cilium</keyword>
<dbReference type="OrthoDB" id="9785233at2"/>
<gene>
    <name evidence="8" type="ORF">Ga0080559_TMP1853</name>
</gene>
<dbReference type="STRING" id="1229727.Ga0080559_TMP1853"/>
<feature type="region of interest" description="Disordered" evidence="6">
    <location>
        <begin position="1"/>
        <end position="27"/>
    </location>
</feature>
<dbReference type="Pfam" id="PF03963">
    <property type="entry name" value="FlgD"/>
    <property type="match status" value="1"/>
</dbReference>
<dbReference type="Pfam" id="PF13860">
    <property type="entry name" value="FlgD_ig"/>
    <property type="match status" value="1"/>
</dbReference>
<evidence type="ECO:0000256" key="5">
    <source>
        <dbReference type="RuleBase" id="RU362076"/>
    </source>
</evidence>
<keyword evidence="8" id="KW-0966">Cell projection</keyword>
<dbReference type="GO" id="GO:0044781">
    <property type="term" value="P:bacterial-type flagellum organization"/>
    <property type="evidence" value="ECO:0007669"/>
    <property type="project" value="UniProtKB-UniRule"/>
</dbReference>
<evidence type="ECO:0000313" key="8">
    <source>
        <dbReference type="EMBL" id="APX22649.1"/>
    </source>
</evidence>
<dbReference type="KEGG" id="tpro:Ga0080559_TMP1853"/>
<feature type="domain" description="FlgD/Vpr Ig-like" evidence="7">
    <location>
        <begin position="113"/>
        <end position="177"/>
    </location>
</feature>
<comment type="similarity">
    <text evidence="1 5">Belongs to the FlgD family.</text>
</comment>
<evidence type="ECO:0000313" key="9">
    <source>
        <dbReference type="Proteomes" id="UP000186559"/>
    </source>
</evidence>